<keyword evidence="1" id="KW-0732">Signal</keyword>
<name>A0A851GJY8_9BACT</name>
<comment type="caution">
    <text evidence="2">The sequence shown here is derived from an EMBL/GenBank/DDBJ whole genome shotgun (WGS) entry which is preliminary data.</text>
</comment>
<evidence type="ECO:0008006" key="4">
    <source>
        <dbReference type="Google" id="ProtNLM"/>
    </source>
</evidence>
<keyword evidence="3" id="KW-1185">Reference proteome</keyword>
<evidence type="ECO:0000313" key="2">
    <source>
        <dbReference type="EMBL" id="NWK55407.1"/>
    </source>
</evidence>
<dbReference type="RefSeq" id="WP_178931923.1">
    <property type="nucleotide sequence ID" value="NZ_JACBAZ010000002.1"/>
</dbReference>
<accession>A0A851GJY8</accession>
<evidence type="ECO:0000256" key="1">
    <source>
        <dbReference type="SAM" id="SignalP"/>
    </source>
</evidence>
<feature type="signal peptide" evidence="1">
    <location>
        <begin position="1"/>
        <end position="22"/>
    </location>
</feature>
<dbReference type="EMBL" id="JACBAZ010000002">
    <property type="protein sequence ID" value="NWK55407.1"/>
    <property type="molecule type" value="Genomic_DNA"/>
</dbReference>
<sequence>MMKRCILLMMLMASMWPCGAQALEKVYTPKQGAPERKAICDVMRKYVRSMHGMDRKKAFLWKIETLKVQGNYACFEAHAVNPDGSAFSDANSMIGDFQQLTFLRKNRDGWWVVADLTRTDVPSPEELKHIRGTFPGDVPTVLIPDYWRKKLR</sequence>
<proteinExistence type="predicted"/>
<dbReference type="Proteomes" id="UP000557872">
    <property type="component" value="Unassembled WGS sequence"/>
</dbReference>
<protein>
    <recommendedName>
        <fullName evidence="4">DUF4878 domain-containing protein</fullName>
    </recommendedName>
</protein>
<evidence type="ECO:0000313" key="3">
    <source>
        <dbReference type="Proteomes" id="UP000557872"/>
    </source>
</evidence>
<gene>
    <name evidence="2" type="ORF">HW115_07275</name>
</gene>
<organism evidence="2 3">
    <name type="scientific">Oceaniferula marina</name>
    <dbReference type="NCBI Taxonomy" id="2748318"/>
    <lineage>
        <taxon>Bacteria</taxon>
        <taxon>Pseudomonadati</taxon>
        <taxon>Verrucomicrobiota</taxon>
        <taxon>Verrucomicrobiia</taxon>
        <taxon>Verrucomicrobiales</taxon>
        <taxon>Verrucomicrobiaceae</taxon>
        <taxon>Oceaniferula</taxon>
    </lineage>
</organism>
<reference evidence="2 3" key="1">
    <citation type="submission" date="2020-07" db="EMBL/GenBank/DDBJ databases">
        <title>Roseicoccus Jingziensis gen. nov., sp. nov., isolated from coastal seawater.</title>
        <authorList>
            <person name="Feng X."/>
        </authorList>
    </citation>
    <scope>NUCLEOTIDE SEQUENCE [LARGE SCALE GENOMIC DNA]</scope>
    <source>
        <strain evidence="2 3">N1E253</strain>
    </source>
</reference>
<feature type="chain" id="PRO_5032837852" description="DUF4878 domain-containing protein" evidence="1">
    <location>
        <begin position="23"/>
        <end position="152"/>
    </location>
</feature>
<dbReference type="AlphaFoldDB" id="A0A851GJY8"/>